<dbReference type="GO" id="GO:0016651">
    <property type="term" value="F:oxidoreductase activity, acting on NAD(P)H"/>
    <property type="evidence" value="ECO:0007669"/>
    <property type="project" value="TreeGrafter"/>
</dbReference>
<keyword evidence="2" id="KW-0285">Flavoprotein</keyword>
<dbReference type="PRINTS" id="PR00411">
    <property type="entry name" value="PNDRDTASEI"/>
</dbReference>
<evidence type="ECO:0000256" key="1">
    <source>
        <dbReference type="ARBA" id="ARBA00001974"/>
    </source>
</evidence>
<dbReference type="RefSeq" id="WP_074699482.1">
    <property type="nucleotide sequence ID" value="NZ_CP018863.1"/>
</dbReference>
<dbReference type="InterPro" id="IPR016156">
    <property type="entry name" value="FAD/NAD-linked_Rdtase_dimer_sf"/>
</dbReference>
<keyword evidence="7" id="KW-1185">Reference proteome</keyword>
<dbReference type="PRINTS" id="PR00368">
    <property type="entry name" value="FADPNR"/>
</dbReference>
<evidence type="ECO:0000259" key="5">
    <source>
        <dbReference type="Pfam" id="PF07992"/>
    </source>
</evidence>
<keyword evidence="3" id="KW-0274">FAD</keyword>
<dbReference type="SUPFAM" id="SSF51905">
    <property type="entry name" value="FAD/NAD(P)-binding domain"/>
    <property type="match status" value="2"/>
</dbReference>
<dbReference type="InterPro" id="IPR036188">
    <property type="entry name" value="FAD/NAD-bd_sf"/>
</dbReference>
<gene>
    <name evidence="6" type="ORF">SAMN04489742_0993</name>
</gene>
<proteinExistence type="predicted"/>
<dbReference type="AlphaFoldDB" id="A0A1H1AMH1"/>
<dbReference type="PANTHER" id="PTHR43557:SF2">
    <property type="entry name" value="RIESKE DOMAIN-CONTAINING PROTEIN-RELATED"/>
    <property type="match status" value="1"/>
</dbReference>
<evidence type="ECO:0000256" key="2">
    <source>
        <dbReference type="ARBA" id="ARBA00022630"/>
    </source>
</evidence>
<dbReference type="InterPro" id="IPR023753">
    <property type="entry name" value="FAD/NAD-binding_dom"/>
</dbReference>
<dbReference type="GO" id="GO:0005737">
    <property type="term" value="C:cytoplasm"/>
    <property type="evidence" value="ECO:0007669"/>
    <property type="project" value="TreeGrafter"/>
</dbReference>
<dbReference type="PANTHER" id="PTHR43557">
    <property type="entry name" value="APOPTOSIS-INDUCING FACTOR 1"/>
    <property type="match status" value="1"/>
</dbReference>
<feature type="domain" description="FAD/NAD(P)-binding" evidence="5">
    <location>
        <begin position="4"/>
        <end position="299"/>
    </location>
</feature>
<evidence type="ECO:0000313" key="7">
    <source>
        <dbReference type="Proteomes" id="UP000181917"/>
    </source>
</evidence>
<sequence>MSRRIVIAGASMGGLRAAEQLRAAGWDEEIVVVGDEIHPPYNRPPLSKDLLAAPGSREEALAAVQLRQRRTATDIRWRLGAAVTAADLAARTLTLGTGEELAYDGLVIATGLRPRRVPVPGPTAGRHVIRRLEDTLVLHGELKPKTRVVVIGAGFIGCEAAATAAGLGCQVSLIEGTGGPMERPLGRELSAGIRTFLQTHGIDCVAGKRVTEFLDVPGTYTEGAGRCAGVRLEDGTEVAADVVIEAVGSLPNVEWLAGNGLDLSDGVLCNEHLQVLGAEHVVAVGDVARYPDRRAGGPARRVEHWATPADTAKIAAPALVARLKGDVVPEPAAPLPSFWTDIFKTRIQGVGSPALADTIEVLEGNPSRPWEGTALAYYRDGRLIGAVTAALPADRQLHYRKLVNESGIPAGANLAAV</sequence>
<dbReference type="EMBL" id="FNKH01000002">
    <property type="protein sequence ID" value="SDQ40701.1"/>
    <property type="molecule type" value="Genomic_DNA"/>
</dbReference>
<dbReference type="STRING" id="37928.SAMN04489742_0993"/>
<accession>A0A1H1AMH1</accession>
<name>A0A1H1AMH1_9MICC</name>
<dbReference type="Pfam" id="PF07992">
    <property type="entry name" value="Pyr_redox_2"/>
    <property type="match status" value="1"/>
</dbReference>
<evidence type="ECO:0000256" key="4">
    <source>
        <dbReference type="ARBA" id="ARBA00023002"/>
    </source>
</evidence>
<dbReference type="OrthoDB" id="1145at2"/>
<dbReference type="Gene3D" id="3.50.50.60">
    <property type="entry name" value="FAD/NAD(P)-binding domain"/>
    <property type="match status" value="2"/>
</dbReference>
<organism evidence="6 7">
    <name type="scientific">Crystallibacter crystallopoietes</name>
    <dbReference type="NCBI Taxonomy" id="37928"/>
    <lineage>
        <taxon>Bacteria</taxon>
        <taxon>Bacillati</taxon>
        <taxon>Actinomycetota</taxon>
        <taxon>Actinomycetes</taxon>
        <taxon>Micrococcales</taxon>
        <taxon>Micrococcaceae</taxon>
        <taxon>Crystallibacter</taxon>
    </lineage>
</organism>
<keyword evidence="4" id="KW-0560">Oxidoreductase</keyword>
<dbReference type="Proteomes" id="UP000181917">
    <property type="component" value="Unassembled WGS sequence"/>
</dbReference>
<dbReference type="Gene3D" id="3.30.390.30">
    <property type="match status" value="1"/>
</dbReference>
<reference evidence="6 7" key="1">
    <citation type="submission" date="2016-10" db="EMBL/GenBank/DDBJ databases">
        <authorList>
            <person name="de Groot N.N."/>
        </authorList>
    </citation>
    <scope>NUCLEOTIDE SEQUENCE [LARGE SCALE GENOMIC DNA]</scope>
    <source>
        <strain evidence="6 7">DSM 20117</strain>
    </source>
</reference>
<dbReference type="KEGG" id="acry:AC20117_12355"/>
<dbReference type="InterPro" id="IPR050446">
    <property type="entry name" value="FAD-oxidoreductase/Apoptosis"/>
</dbReference>
<evidence type="ECO:0000313" key="6">
    <source>
        <dbReference type="EMBL" id="SDQ40701.1"/>
    </source>
</evidence>
<dbReference type="SUPFAM" id="SSF55424">
    <property type="entry name" value="FAD/NAD-linked reductases, dimerisation (C-terminal) domain"/>
    <property type="match status" value="1"/>
</dbReference>
<evidence type="ECO:0000256" key="3">
    <source>
        <dbReference type="ARBA" id="ARBA00022827"/>
    </source>
</evidence>
<comment type="cofactor">
    <cofactor evidence="1">
        <name>FAD</name>
        <dbReference type="ChEBI" id="CHEBI:57692"/>
    </cofactor>
</comment>
<protein>
    <submittedName>
        <fullName evidence="6">Pyridine nucleotide-disulphide oxidoreductase</fullName>
    </submittedName>
</protein>